<dbReference type="SUPFAM" id="SSF46785">
    <property type="entry name" value="Winged helix' DNA-binding domain"/>
    <property type="match status" value="1"/>
</dbReference>
<gene>
    <name evidence="3" type="ORF">EGD98_03960</name>
</gene>
<dbReference type="EMBL" id="RKLQ01000001">
    <property type="protein sequence ID" value="MBX0302826.1"/>
    <property type="molecule type" value="Genomic_DNA"/>
</dbReference>
<dbReference type="InterPro" id="IPR036388">
    <property type="entry name" value="WH-like_DNA-bd_sf"/>
</dbReference>
<sequence length="269" mass="29893">MATSASSSPLTDVEYLARSPHRVTALSTLAERPVDRAALRERTGVSQSTIRRTLRVFEDRNWVRRDGGQYEATELGAFVASGMAELLDRLQTERALRDVWHLLPTEANGFTVSLWSNAVVTTAEPAAPYRPVNRFLSLLRGADRFRFVGFGLATFEPCLAELRKRCQDGLDAEIIEPPDVVDCLRAKPAERSGNAVHSPGLTVRTHDDVPSYGFGRFDDRVALTGCDPDSGTVRVLVDTDDPTARDWVESRYQSFRRESTPLAVEPSTR</sequence>
<accession>A0A8J7YJ67</accession>
<dbReference type="Pfam" id="PF08350">
    <property type="entry name" value="FilR1_middle"/>
    <property type="match status" value="1"/>
</dbReference>
<name>A0A8J7YJ67_9EURY</name>
<dbReference type="Gene3D" id="1.10.10.10">
    <property type="entry name" value="Winged helix-like DNA-binding domain superfamily/Winged helix DNA-binding domain"/>
    <property type="match status" value="1"/>
</dbReference>
<evidence type="ECO:0000313" key="3">
    <source>
        <dbReference type="EMBL" id="MBX0302826.1"/>
    </source>
</evidence>
<dbReference type="InterPro" id="IPR013561">
    <property type="entry name" value="FilR1_middle_dom"/>
</dbReference>
<dbReference type="InterPro" id="IPR036390">
    <property type="entry name" value="WH_DNA-bd_sf"/>
</dbReference>
<dbReference type="AlphaFoldDB" id="A0A8J7YJ67"/>
<dbReference type="InterPro" id="IPR057527">
    <property type="entry name" value="HVO_A0261-like_N"/>
</dbReference>
<organism evidence="3 4">
    <name type="scientific">Haloarcula salinisoli</name>
    <dbReference type="NCBI Taxonomy" id="2487746"/>
    <lineage>
        <taxon>Archaea</taxon>
        <taxon>Methanobacteriati</taxon>
        <taxon>Methanobacteriota</taxon>
        <taxon>Stenosarchaea group</taxon>
        <taxon>Halobacteria</taxon>
        <taxon>Halobacteriales</taxon>
        <taxon>Haloarculaceae</taxon>
        <taxon>Haloarcula</taxon>
    </lineage>
</organism>
<keyword evidence="4" id="KW-1185">Reference proteome</keyword>
<reference evidence="3" key="1">
    <citation type="submission" date="2021-06" db="EMBL/GenBank/DDBJ databases">
        <title>Halomicroarcula sp. F24A a new haloarchaeum isolated from saline soil.</title>
        <authorList>
            <person name="Duran-Viseras A."/>
            <person name="Sanchez-Porro C."/>
            <person name="Ventosa A."/>
        </authorList>
    </citation>
    <scope>NUCLEOTIDE SEQUENCE</scope>
    <source>
        <strain evidence="3">F24A</strain>
    </source>
</reference>
<feature type="domain" description="Methanogenesis regulatory protein FilR1 middle" evidence="1">
    <location>
        <begin position="128"/>
        <end position="257"/>
    </location>
</feature>
<feature type="domain" description="HVO-A0261-like N-terminal" evidence="2">
    <location>
        <begin position="11"/>
        <end position="94"/>
    </location>
</feature>
<comment type="caution">
    <text evidence="3">The sequence shown here is derived from an EMBL/GenBank/DDBJ whole genome shotgun (WGS) entry which is preliminary data.</text>
</comment>
<proteinExistence type="predicted"/>
<protein>
    <submittedName>
        <fullName evidence="3">MarR family transcriptional regulator</fullName>
    </submittedName>
</protein>
<dbReference type="Pfam" id="PF25213">
    <property type="entry name" value="HVO_A0261_N"/>
    <property type="match status" value="1"/>
</dbReference>
<evidence type="ECO:0000259" key="2">
    <source>
        <dbReference type="Pfam" id="PF25213"/>
    </source>
</evidence>
<evidence type="ECO:0000313" key="4">
    <source>
        <dbReference type="Proteomes" id="UP000783863"/>
    </source>
</evidence>
<evidence type="ECO:0000259" key="1">
    <source>
        <dbReference type="Pfam" id="PF08350"/>
    </source>
</evidence>
<dbReference type="RefSeq" id="WP_220587055.1">
    <property type="nucleotide sequence ID" value="NZ_RKLQ01000001.1"/>
</dbReference>
<dbReference type="Proteomes" id="UP000783863">
    <property type="component" value="Unassembled WGS sequence"/>
</dbReference>